<reference evidence="2" key="1">
    <citation type="submission" date="2025-08" db="UniProtKB">
        <authorList>
            <consortium name="RefSeq"/>
        </authorList>
    </citation>
    <scope>IDENTIFICATION</scope>
    <source>
        <tissue evidence="2">Gonads</tissue>
    </source>
</reference>
<dbReference type="InterPro" id="IPR004245">
    <property type="entry name" value="DUF229"/>
</dbReference>
<sequence length="661" mass="76188">MKISSMTLTVVATGVCLLGLYQLLSVMTWLRYMYTDYLQRSSHLTMYQFITMRRQQIKFNVHIHDTRSITCTNTTVNRLDPFHSSALPYIAHFPPLKCRRQTSVAESKIDRDGYLTLIIKNYSRVTDNIHCYYQYIRHPTKPYKEDEAFVFSKRIDLPLANRVKLQEDFVYVSCMNKSGYKVYENFHLHMVKRDEHIFKKYSETTGRQPRLNVLIVINDGVSMSGAVRYLPKTTEYLKKAMNGTIFPGYHTVGENSLPNFFPLLTGLPHSEASTDTPFIWNRFAEKGYKTFYLEDKVYATFTYIDPAPIRPPTDFYTHPFWVAMENSSLYWDSQTFCLGDEPIHRIALHYLGYYIKNYQRHPYFGLYFLNELTHDVDSPIQLADVDYRNFLKEHNERGYLNNTIILFMSDHGARFGRLRSTPIGRLEASNPLLIMVLPKWLRKQYPHISATVNSNADRLVTPYDIHATLVDILHSDIPTYTEEITNGKNRRVGLAKGISLFRNLPSRRTCASAGIPEDTCTLCTPLDTTFLDINSEKARFIANALLAQINGVLVNATSGCDVLRISDITYIAVTSDSRFSVTYIVVIKTIPGSGIFEASVRETRAMASDSAESQYTVMTPVIRLSLYDNNCCCTEDSRIKKYCHCKVTRRQIRRKASPKDY</sequence>
<dbReference type="STRING" id="7574.A0A1S3IDQ4"/>
<keyword evidence="1" id="KW-1185">Reference proteome</keyword>
<dbReference type="OrthoDB" id="413313at2759"/>
<dbReference type="FunFam" id="3.40.720.10:FF:000017">
    <property type="entry name" value="Predicted protein"/>
    <property type="match status" value="1"/>
</dbReference>
<dbReference type="Proteomes" id="UP000085678">
    <property type="component" value="Unplaced"/>
</dbReference>
<dbReference type="SUPFAM" id="SSF53649">
    <property type="entry name" value="Alkaline phosphatase-like"/>
    <property type="match status" value="1"/>
</dbReference>
<dbReference type="GO" id="GO:0005615">
    <property type="term" value="C:extracellular space"/>
    <property type="evidence" value="ECO:0007669"/>
    <property type="project" value="TreeGrafter"/>
</dbReference>
<name>A0A1S3IDQ4_LINAN</name>
<evidence type="ECO:0000313" key="2">
    <source>
        <dbReference type="RefSeq" id="XP_013396390.1"/>
    </source>
</evidence>
<protein>
    <submittedName>
        <fullName evidence="2">Uncharacterized protein LOC106163379</fullName>
    </submittedName>
</protein>
<dbReference type="Pfam" id="PF02995">
    <property type="entry name" value="DUF229"/>
    <property type="match status" value="1"/>
</dbReference>
<dbReference type="PANTHER" id="PTHR10974">
    <property type="entry name" value="FI08016P-RELATED"/>
    <property type="match status" value="1"/>
</dbReference>
<dbReference type="InterPro" id="IPR017850">
    <property type="entry name" value="Alkaline_phosphatase_core_sf"/>
</dbReference>
<dbReference type="Gene3D" id="3.40.720.10">
    <property type="entry name" value="Alkaline Phosphatase, subunit A"/>
    <property type="match status" value="1"/>
</dbReference>
<dbReference type="KEGG" id="lak:106163379"/>
<dbReference type="PANTHER" id="PTHR10974:SF6">
    <property type="entry name" value="PROTEIN CBG19234"/>
    <property type="match status" value="1"/>
</dbReference>
<dbReference type="GeneID" id="106163379"/>
<dbReference type="AlphaFoldDB" id="A0A1S3IDQ4"/>
<evidence type="ECO:0000313" key="1">
    <source>
        <dbReference type="Proteomes" id="UP000085678"/>
    </source>
</evidence>
<dbReference type="InParanoid" id="A0A1S3IDQ4"/>
<dbReference type="CDD" id="cd16021">
    <property type="entry name" value="ALP_like"/>
    <property type="match status" value="1"/>
</dbReference>
<dbReference type="RefSeq" id="XP_013396390.1">
    <property type="nucleotide sequence ID" value="XM_013540936.2"/>
</dbReference>
<proteinExistence type="predicted"/>
<organism evidence="1 2">
    <name type="scientific">Lingula anatina</name>
    <name type="common">Brachiopod</name>
    <name type="synonym">Lingula unguis</name>
    <dbReference type="NCBI Taxonomy" id="7574"/>
    <lineage>
        <taxon>Eukaryota</taxon>
        <taxon>Metazoa</taxon>
        <taxon>Spiralia</taxon>
        <taxon>Lophotrochozoa</taxon>
        <taxon>Brachiopoda</taxon>
        <taxon>Linguliformea</taxon>
        <taxon>Lingulata</taxon>
        <taxon>Lingulida</taxon>
        <taxon>Linguloidea</taxon>
        <taxon>Lingulidae</taxon>
        <taxon>Lingula</taxon>
    </lineage>
</organism>
<accession>A0A1S3IDQ4</accession>
<gene>
    <name evidence="2" type="primary">LOC106163379</name>
</gene>